<evidence type="ECO:0000313" key="3">
    <source>
        <dbReference type="EMBL" id="MFD2585649.1"/>
    </source>
</evidence>
<dbReference type="Proteomes" id="UP001597526">
    <property type="component" value="Unassembled WGS sequence"/>
</dbReference>
<evidence type="ECO:0000313" key="4">
    <source>
        <dbReference type="Proteomes" id="UP001597526"/>
    </source>
</evidence>
<protein>
    <submittedName>
        <fullName evidence="3">DUF418 domain-containing protein</fullName>
    </submittedName>
</protein>
<gene>
    <name evidence="3" type="ORF">ACFSQJ_01830</name>
</gene>
<feature type="transmembrane region" description="Helical" evidence="1">
    <location>
        <begin position="252"/>
        <end position="274"/>
    </location>
</feature>
<feature type="transmembrane region" description="Helical" evidence="1">
    <location>
        <begin position="61"/>
        <end position="84"/>
    </location>
</feature>
<dbReference type="InterPro" id="IPR007349">
    <property type="entry name" value="DUF418"/>
</dbReference>
<feature type="transmembrane region" description="Helical" evidence="1">
    <location>
        <begin position="221"/>
        <end position="240"/>
    </location>
</feature>
<dbReference type="RefSeq" id="WP_377765076.1">
    <property type="nucleotide sequence ID" value="NZ_JBHULB010000005.1"/>
</dbReference>
<feature type="transmembrane region" description="Helical" evidence="1">
    <location>
        <begin position="359"/>
        <end position="380"/>
    </location>
</feature>
<keyword evidence="1" id="KW-0472">Membrane</keyword>
<evidence type="ECO:0000256" key="1">
    <source>
        <dbReference type="SAM" id="Phobius"/>
    </source>
</evidence>
<proteinExistence type="predicted"/>
<dbReference type="InterPro" id="IPR052529">
    <property type="entry name" value="Bact_Transport_Assoc"/>
</dbReference>
<feature type="transmembrane region" description="Helical" evidence="1">
    <location>
        <begin position="144"/>
        <end position="163"/>
    </location>
</feature>
<keyword evidence="1" id="KW-0812">Transmembrane</keyword>
<dbReference type="Pfam" id="PF04235">
    <property type="entry name" value="DUF418"/>
    <property type="match status" value="1"/>
</dbReference>
<feature type="transmembrane region" description="Helical" evidence="1">
    <location>
        <begin position="122"/>
        <end position="137"/>
    </location>
</feature>
<name>A0ABW5MT50_9FLAO</name>
<sequence>MTETTNQIQPDRIAIIDALRGFALAGIVICHVVENYIGAQPPGPFNEVVHQGLADDIVDGFIGIFLRGKFIALFSFLFGLSFFIQMDNANQKGSYFGGRFLWRLLLLLVIGFVHSLFYRGDILTVYAVLGIFLIPFYKVPNKWVLGISAILFFGAARFLIFYLTGGDALFSEMDINPDNPKILNYYDTLKNGSLWEVFATNATEGHIDKAEFQYGLFGRGYFTFAFFLVGLFVGRSGFFKRIHEEKKLTKNILIYASITLVLSLIAMSAAFMSMGQNFNMKSWNAMLGFTAMDISNAAMTLIYIALFVIIYRKTKGQKWLNKFVPYGKTALTNYVAQSIVFTFMLFGWGLGLIGELRQLYTFLLALVFIALQMWLSKIWLRYFYYGPLEWLWRSLTFFKIMPLKRKD</sequence>
<dbReference type="EMBL" id="JBHULB010000005">
    <property type="protein sequence ID" value="MFD2585649.1"/>
    <property type="molecule type" value="Genomic_DNA"/>
</dbReference>
<accession>A0ABW5MT50</accession>
<feature type="domain" description="DUF418" evidence="2">
    <location>
        <begin position="234"/>
        <end position="398"/>
    </location>
</feature>
<dbReference type="PANTHER" id="PTHR30590">
    <property type="entry name" value="INNER MEMBRANE PROTEIN"/>
    <property type="match status" value="1"/>
</dbReference>
<feature type="transmembrane region" description="Helical" evidence="1">
    <location>
        <begin position="294"/>
        <end position="311"/>
    </location>
</feature>
<keyword evidence="4" id="KW-1185">Reference proteome</keyword>
<comment type="caution">
    <text evidence="3">The sequence shown here is derived from an EMBL/GenBank/DDBJ whole genome shotgun (WGS) entry which is preliminary data.</text>
</comment>
<dbReference type="PANTHER" id="PTHR30590:SF2">
    <property type="entry name" value="INNER MEMBRANE PROTEIN"/>
    <property type="match status" value="1"/>
</dbReference>
<feature type="transmembrane region" description="Helical" evidence="1">
    <location>
        <begin position="96"/>
        <end position="116"/>
    </location>
</feature>
<feature type="transmembrane region" description="Helical" evidence="1">
    <location>
        <begin position="331"/>
        <end position="353"/>
    </location>
</feature>
<organism evidence="3 4">
    <name type="scientific">Croceitalea marina</name>
    <dbReference type="NCBI Taxonomy" id="1775166"/>
    <lineage>
        <taxon>Bacteria</taxon>
        <taxon>Pseudomonadati</taxon>
        <taxon>Bacteroidota</taxon>
        <taxon>Flavobacteriia</taxon>
        <taxon>Flavobacteriales</taxon>
        <taxon>Flavobacteriaceae</taxon>
        <taxon>Croceitalea</taxon>
    </lineage>
</organism>
<evidence type="ECO:0000259" key="2">
    <source>
        <dbReference type="Pfam" id="PF04235"/>
    </source>
</evidence>
<reference evidence="4" key="1">
    <citation type="journal article" date="2019" name="Int. J. Syst. Evol. Microbiol.">
        <title>The Global Catalogue of Microorganisms (GCM) 10K type strain sequencing project: providing services to taxonomists for standard genome sequencing and annotation.</title>
        <authorList>
            <consortium name="The Broad Institute Genomics Platform"/>
            <consortium name="The Broad Institute Genome Sequencing Center for Infectious Disease"/>
            <person name="Wu L."/>
            <person name="Ma J."/>
        </authorList>
    </citation>
    <scope>NUCLEOTIDE SEQUENCE [LARGE SCALE GENOMIC DNA]</scope>
    <source>
        <strain evidence="4">KCTC 52368</strain>
    </source>
</reference>
<keyword evidence="1" id="KW-1133">Transmembrane helix</keyword>